<dbReference type="Proteomes" id="UP001163046">
    <property type="component" value="Unassembled WGS sequence"/>
</dbReference>
<reference evidence="2" key="1">
    <citation type="submission" date="2023-01" db="EMBL/GenBank/DDBJ databases">
        <title>Genome assembly of the deep-sea coral Lophelia pertusa.</title>
        <authorList>
            <person name="Herrera S."/>
            <person name="Cordes E."/>
        </authorList>
    </citation>
    <scope>NUCLEOTIDE SEQUENCE</scope>
    <source>
        <strain evidence="2">USNM1676648</strain>
        <tissue evidence="2">Polyp</tissue>
    </source>
</reference>
<evidence type="ECO:0000313" key="2">
    <source>
        <dbReference type="EMBL" id="KAJ7383338.1"/>
    </source>
</evidence>
<feature type="compositionally biased region" description="Low complexity" evidence="1">
    <location>
        <begin position="70"/>
        <end position="94"/>
    </location>
</feature>
<name>A0A9X0D2I2_9CNID</name>
<comment type="caution">
    <text evidence="2">The sequence shown here is derived from an EMBL/GenBank/DDBJ whole genome shotgun (WGS) entry which is preliminary data.</text>
</comment>
<feature type="region of interest" description="Disordered" evidence="1">
    <location>
        <begin position="202"/>
        <end position="227"/>
    </location>
</feature>
<evidence type="ECO:0000256" key="1">
    <source>
        <dbReference type="SAM" id="MobiDB-lite"/>
    </source>
</evidence>
<feature type="compositionally biased region" description="Basic and acidic residues" evidence="1">
    <location>
        <begin position="301"/>
        <end position="316"/>
    </location>
</feature>
<feature type="region of interest" description="Disordered" evidence="1">
    <location>
        <begin position="1"/>
        <end position="32"/>
    </location>
</feature>
<sequence length="316" mass="35117">MKKDTVVETCGSIPNTNKNPRDMDPLGTTPGSLPTLKVVDVFGETDLRVGSAPNNSTASSQVNRYHHRSTSLPSLSPDLSQRQSSSCTPTVRVPRPSPVSPTMLTDYQKRMLWKKSLQAVPEPVDVDCEKGKTSVVGVHELYENDELLQDWKDVYITSAYLIWCQSNKRKKRKAKSTGSITNRKDPRRIAFKDVTEDMIPAVMEKTKPKRPEPRRSPTVGLPYSPSRASSLHRRVHIQHLDLSKYGLEDFGDFPKSVIAGILQHLKPSNVAVGQELPLGLEAQPKQQSSPRAEAPGVVRLDTTDKNTREEPGANFT</sequence>
<dbReference type="AlphaFoldDB" id="A0A9X0D2I2"/>
<dbReference type="EMBL" id="MU825901">
    <property type="protein sequence ID" value="KAJ7383338.1"/>
    <property type="molecule type" value="Genomic_DNA"/>
</dbReference>
<feature type="region of interest" description="Disordered" evidence="1">
    <location>
        <begin position="48"/>
        <end position="101"/>
    </location>
</feature>
<feature type="region of interest" description="Disordered" evidence="1">
    <location>
        <begin position="281"/>
        <end position="316"/>
    </location>
</feature>
<feature type="compositionally biased region" description="Polar residues" evidence="1">
    <location>
        <begin position="52"/>
        <end position="63"/>
    </location>
</feature>
<dbReference type="OrthoDB" id="10033658at2759"/>
<feature type="compositionally biased region" description="Basic and acidic residues" evidence="1">
    <location>
        <begin position="204"/>
        <end position="215"/>
    </location>
</feature>
<proteinExistence type="predicted"/>
<accession>A0A9X0D2I2</accession>
<gene>
    <name evidence="2" type="ORF">OS493_028886</name>
</gene>
<evidence type="ECO:0000313" key="3">
    <source>
        <dbReference type="Proteomes" id="UP001163046"/>
    </source>
</evidence>
<organism evidence="2 3">
    <name type="scientific">Desmophyllum pertusum</name>
    <dbReference type="NCBI Taxonomy" id="174260"/>
    <lineage>
        <taxon>Eukaryota</taxon>
        <taxon>Metazoa</taxon>
        <taxon>Cnidaria</taxon>
        <taxon>Anthozoa</taxon>
        <taxon>Hexacorallia</taxon>
        <taxon>Scleractinia</taxon>
        <taxon>Caryophylliina</taxon>
        <taxon>Caryophylliidae</taxon>
        <taxon>Desmophyllum</taxon>
    </lineage>
</organism>
<keyword evidence="3" id="KW-1185">Reference proteome</keyword>
<protein>
    <submittedName>
        <fullName evidence="2">Uncharacterized protein</fullName>
    </submittedName>
</protein>